<dbReference type="SUPFAM" id="SSF54184">
    <property type="entry name" value="Penicillin-binding protein 2x (pbp-2x), c-terminal domain"/>
    <property type="match status" value="2"/>
</dbReference>
<dbReference type="Gene3D" id="3.30.450.330">
    <property type="match status" value="1"/>
</dbReference>
<comment type="caution">
    <text evidence="4">The sequence shown here is derived from an EMBL/GenBank/DDBJ whole genome shotgun (WGS) entry which is preliminary data.</text>
</comment>
<dbReference type="EMBL" id="JACRIW010000110">
    <property type="protein sequence ID" value="MBI5170820.1"/>
    <property type="molecule type" value="Genomic_DNA"/>
</dbReference>
<dbReference type="GO" id="GO:0071555">
    <property type="term" value="P:cell wall organization"/>
    <property type="evidence" value="ECO:0007669"/>
    <property type="project" value="TreeGrafter"/>
</dbReference>
<evidence type="ECO:0000256" key="1">
    <source>
        <dbReference type="ARBA" id="ARBA00004370"/>
    </source>
</evidence>
<keyword evidence="2" id="KW-0472">Membrane</keyword>
<dbReference type="Gene3D" id="3.40.710.10">
    <property type="entry name" value="DD-peptidase/beta-lactamase superfamily"/>
    <property type="match status" value="1"/>
</dbReference>
<dbReference type="Gene3D" id="3.30.10.20">
    <property type="match status" value="1"/>
</dbReference>
<feature type="domain" description="PASTA" evidence="3">
    <location>
        <begin position="627"/>
        <end position="686"/>
    </location>
</feature>
<dbReference type="SUPFAM" id="SSF56601">
    <property type="entry name" value="beta-lactamase/transpeptidase-like"/>
    <property type="match status" value="1"/>
</dbReference>
<dbReference type="InterPro" id="IPR001460">
    <property type="entry name" value="PCN-bd_Tpept"/>
</dbReference>
<gene>
    <name evidence="4" type="ORF">HZA61_15125</name>
</gene>
<evidence type="ECO:0000313" key="4">
    <source>
        <dbReference type="EMBL" id="MBI5170820.1"/>
    </source>
</evidence>
<evidence type="ECO:0000259" key="3">
    <source>
        <dbReference type="PROSITE" id="PS51178"/>
    </source>
</evidence>
<name>A0A933SFM2_UNCEI</name>
<dbReference type="Pfam" id="PF00905">
    <property type="entry name" value="Transpeptidase"/>
    <property type="match status" value="1"/>
</dbReference>
<dbReference type="SUPFAM" id="SSF56519">
    <property type="entry name" value="Penicillin binding protein dimerisation domain"/>
    <property type="match status" value="1"/>
</dbReference>
<dbReference type="GO" id="GO:0008658">
    <property type="term" value="F:penicillin binding"/>
    <property type="evidence" value="ECO:0007669"/>
    <property type="project" value="InterPro"/>
</dbReference>
<dbReference type="GO" id="GO:0005886">
    <property type="term" value="C:plasma membrane"/>
    <property type="evidence" value="ECO:0007669"/>
    <property type="project" value="TreeGrafter"/>
</dbReference>
<dbReference type="InterPro" id="IPR005543">
    <property type="entry name" value="PASTA_dom"/>
</dbReference>
<evidence type="ECO:0000313" key="5">
    <source>
        <dbReference type="Proteomes" id="UP000696931"/>
    </source>
</evidence>
<organism evidence="4 5">
    <name type="scientific">Eiseniibacteriota bacterium</name>
    <dbReference type="NCBI Taxonomy" id="2212470"/>
    <lineage>
        <taxon>Bacteria</taxon>
        <taxon>Candidatus Eiseniibacteriota</taxon>
    </lineage>
</organism>
<dbReference type="PANTHER" id="PTHR30627">
    <property type="entry name" value="PEPTIDOGLYCAN D,D-TRANSPEPTIDASE"/>
    <property type="match status" value="1"/>
</dbReference>
<dbReference type="Gene3D" id="3.90.1310.10">
    <property type="entry name" value="Penicillin-binding protein 2a (Domain 2)"/>
    <property type="match status" value="1"/>
</dbReference>
<dbReference type="Proteomes" id="UP000696931">
    <property type="component" value="Unassembled WGS sequence"/>
</dbReference>
<dbReference type="InterPro" id="IPR050515">
    <property type="entry name" value="Beta-lactam/transpept"/>
</dbReference>
<dbReference type="Pfam" id="PF03717">
    <property type="entry name" value="PBP_dimer"/>
    <property type="match status" value="1"/>
</dbReference>
<protein>
    <submittedName>
        <fullName evidence="4">Transpeptidase family protein</fullName>
    </submittedName>
</protein>
<evidence type="ECO:0000256" key="2">
    <source>
        <dbReference type="ARBA" id="ARBA00023136"/>
    </source>
</evidence>
<dbReference type="InterPro" id="IPR036138">
    <property type="entry name" value="PBP_dimer_sf"/>
</dbReference>
<dbReference type="InterPro" id="IPR012338">
    <property type="entry name" value="Beta-lactam/transpept-like"/>
</dbReference>
<dbReference type="InterPro" id="IPR005311">
    <property type="entry name" value="PBP_dimer"/>
</dbReference>
<dbReference type="SMART" id="SM00740">
    <property type="entry name" value="PASTA"/>
    <property type="match status" value="2"/>
</dbReference>
<dbReference type="Pfam" id="PF03793">
    <property type="entry name" value="PASTA"/>
    <property type="match status" value="2"/>
</dbReference>
<accession>A0A933SFM2</accession>
<comment type="subcellular location">
    <subcellularLocation>
        <location evidence="1">Membrane</location>
    </subcellularLocation>
</comment>
<dbReference type="PANTHER" id="PTHR30627:SF1">
    <property type="entry name" value="PEPTIDOGLYCAN D,D-TRANSPEPTIDASE FTSI"/>
    <property type="match status" value="1"/>
</dbReference>
<proteinExistence type="predicted"/>
<feature type="domain" description="PASTA" evidence="3">
    <location>
        <begin position="564"/>
        <end position="624"/>
    </location>
</feature>
<sequence>MRKSRVLMVAAGLFLALCTIWLRVAWLQVPMHAHYMARAAERQESRVKLTPRRGDLVDRNGRILAHDLQSFEVAIYMPQVKSVSALAAKMAPVLGVSARDLTKRISAMKGFAWLEHDLAPEKGQELQRLRLEGVVVQTRATRDYRLGESAFEILGRTDRDNVGVDGLEYQYENDLGGRSGWITLIRAGEKRWIKLPGAETHPARDGASLQLTIDADLQSIVEHHLARTVDSLQALRGFAIFLDPMTGEILAAACVPHLPAGRARNWTFTDQYEPGSTFKVVVAGAVLEEGLAKPGEYFTGSPGHGQKAELLPGVFIGDAHGRPGYTFFGAIQNSSNIVCGKLGIRLGAEKLYRYAASLGFGTLTGIEFPGETSGRLRPLSRWQPRSTPTVAIGQEVAVTPLQLALAYAAIANGGVLMEPMLVKEVRAADGRVLRRNTPQPSHRVFSESTTSTLREMLCAVVDSGTATAAKLEGIRIAGKTGTAQKVDPTLKAYGSKYMASFAGFAPAENPRIVGVVVIDEPPQRLHYGGQIAAPVFREVVLDLMRQPTSVLGSTTRNIAMRPPDVPAVTAPDLRLLPRREAERKLADYGLHARFEGDGTRVLSQSPAAGQPVERGGSVVAWLSSPQDSVGRSMPDLAGLPVRQALRQLSQRQVQPFVTGSGFVVRQEPAPGTPLPFRGECRLWCAADAAASGRGGVSAASATSRRP</sequence>
<reference evidence="4" key="1">
    <citation type="submission" date="2020-07" db="EMBL/GenBank/DDBJ databases">
        <title>Huge and variable diversity of episymbiotic CPR bacteria and DPANN archaea in groundwater ecosystems.</title>
        <authorList>
            <person name="He C.Y."/>
            <person name="Keren R."/>
            <person name="Whittaker M."/>
            <person name="Farag I.F."/>
            <person name="Doudna J."/>
            <person name="Cate J.H.D."/>
            <person name="Banfield J.F."/>
        </authorList>
    </citation>
    <scope>NUCLEOTIDE SEQUENCE</scope>
    <source>
        <strain evidence="4">NC_groundwater_1813_Pr3_B-0.1um_71_17</strain>
    </source>
</reference>
<dbReference type="CDD" id="cd06575">
    <property type="entry name" value="PASTA_Pbp2x-like_2"/>
    <property type="match status" value="2"/>
</dbReference>
<dbReference type="PROSITE" id="PS51178">
    <property type="entry name" value="PASTA"/>
    <property type="match status" value="2"/>
</dbReference>
<dbReference type="AlphaFoldDB" id="A0A933SFM2"/>